<keyword evidence="2" id="KW-0804">Transcription</keyword>
<dbReference type="InterPro" id="IPR002197">
    <property type="entry name" value="HTH_Fis"/>
</dbReference>
<dbReference type="Pfam" id="PF01590">
    <property type="entry name" value="GAF"/>
    <property type="match status" value="1"/>
</dbReference>
<dbReference type="SUPFAM" id="SSF46689">
    <property type="entry name" value="Homeodomain-like"/>
    <property type="match status" value="1"/>
</dbReference>
<feature type="domain" description="DNA binding HTH" evidence="4">
    <location>
        <begin position="504"/>
        <end position="541"/>
    </location>
</feature>
<comment type="caution">
    <text evidence="5">The sequence shown here is derived from an EMBL/GenBank/DDBJ whole genome shotgun (WGS) entry which is preliminary data.</text>
</comment>
<dbReference type="Gene3D" id="3.30.450.40">
    <property type="match status" value="1"/>
</dbReference>
<accession>A0ABS6HWD2</accession>
<dbReference type="PRINTS" id="PR01590">
    <property type="entry name" value="HTHFIS"/>
</dbReference>
<protein>
    <submittedName>
        <fullName evidence="5">GAF domain-containing protein</fullName>
    </submittedName>
</protein>
<dbReference type="Gene3D" id="1.10.10.60">
    <property type="entry name" value="Homeodomain-like"/>
    <property type="match status" value="1"/>
</dbReference>
<dbReference type="PANTHER" id="PTHR32071">
    <property type="entry name" value="TRANSCRIPTIONAL REGULATORY PROTEIN"/>
    <property type="match status" value="1"/>
</dbReference>
<evidence type="ECO:0000256" key="1">
    <source>
        <dbReference type="ARBA" id="ARBA00023015"/>
    </source>
</evidence>
<dbReference type="Proteomes" id="UP000696413">
    <property type="component" value="Unassembled WGS sequence"/>
</dbReference>
<gene>
    <name evidence="5" type="ORF">KL859_29350</name>
</gene>
<reference evidence="5 6" key="1">
    <citation type="submission" date="2021-05" db="EMBL/GenBank/DDBJ databases">
        <title>Draft Genome Sequences of Clinical Respiratory Isolates of Mycobacterium goodii Recovered in Ireland.</title>
        <authorList>
            <person name="Flanagan P.R."/>
            <person name="Mok S."/>
            <person name="Roycroft E."/>
            <person name="Rogers T.R."/>
            <person name="Fitzgibbon M."/>
        </authorList>
    </citation>
    <scope>NUCLEOTIDE SEQUENCE [LARGE SCALE GENOMIC DNA]</scope>
    <source>
        <strain evidence="5 6">14IE55</strain>
    </source>
</reference>
<feature type="domain" description="GAF" evidence="3">
    <location>
        <begin position="21"/>
        <end position="145"/>
    </location>
</feature>
<dbReference type="InterPro" id="IPR029016">
    <property type="entry name" value="GAF-like_dom_sf"/>
</dbReference>
<evidence type="ECO:0000313" key="6">
    <source>
        <dbReference type="Proteomes" id="UP000696413"/>
    </source>
</evidence>
<sequence>MDPDSAILRAAGRILDQWQVSLEGSRTSLFLADEDGQIVSRRIGSAEEERVLDRAYAVEGFDFSEQSLGTNGLGTTIEARNVVFVRGAEHFNDALSTLACAGAPVKHPITGRIVGSLALASHVDAANPLMVAMARQAAQQIADALESMADARDLNLARAYRRLHTSRHPVLVMNSTTVMTDLPALSHVDAEVYAELWENLRRHRWDGDELRIELPILGTEVMVQRFGPAGQAAIFGMEFIKAAEAGTAAVVSAAESQGWEDGAGRHATVDSPRLRRSWSSPYVGVQRQLTTVSAAARLVDIVGGRGAGKCYQAAKWLRHYTGREPFVVTAQELTVGESVWDSMEEAFRDGHGIVVRRGERLSGELRRRLDDFTRIHRSGDSKVRVIVTNRTGDSRHPANDAGTESATDLWPREAVHVPSLADLRDNLLDVIAEVAEQCFPGSPPRFSSAALQRMLTSSWSGNVSELIEVLAALPEEARARGVVRTQDLPVELRGTIKPSLSRYEQSERDAIESALLEAGGNKSCAAEILGIGRTTLYRKMRTLKVDACKRSTSQSG</sequence>
<dbReference type="RefSeq" id="WP_214396046.1">
    <property type="nucleotide sequence ID" value="NZ_JAHBOL010000061.1"/>
</dbReference>
<dbReference type="InterPro" id="IPR003018">
    <property type="entry name" value="GAF"/>
</dbReference>
<organism evidence="5 6">
    <name type="scientific">Mycolicibacterium goodii</name>
    <name type="common">Mycobacterium goodii</name>
    <dbReference type="NCBI Taxonomy" id="134601"/>
    <lineage>
        <taxon>Bacteria</taxon>
        <taxon>Bacillati</taxon>
        <taxon>Actinomycetota</taxon>
        <taxon>Actinomycetes</taxon>
        <taxon>Mycobacteriales</taxon>
        <taxon>Mycobacteriaceae</taxon>
        <taxon>Mycolicibacterium</taxon>
    </lineage>
</organism>
<keyword evidence="1" id="KW-0805">Transcription regulation</keyword>
<evidence type="ECO:0000259" key="4">
    <source>
        <dbReference type="Pfam" id="PF02954"/>
    </source>
</evidence>
<dbReference type="EMBL" id="JAHBOM010000032">
    <property type="protein sequence ID" value="MBU8826969.1"/>
    <property type="molecule type" value="Genomic_DNA"/>
</dbReference>
<name>A0ABS6HWD2_MYCGD</name>
<evidence type="ECO:0000313" key="5">
    <source>
        <dbReference type="EMBL" id="MBU8826969.1"/>
    </source>
</evidence>
<evidence type="ECO:0000259" key="3">
    <source>
        <dbReference type="Pfam" id="PF01590"/>
    </source>
</evidence>
<proteinExistence type="predicted"/>
<keyword evidence="6" id="KW-1185">Reference proteome</keyword>
<dbReference type="InterPro" id="IPR009057">
    <property type="entry name" value="Homeodomain-like_sf"/>
</dbReference>
<evidence type="ECO:0000256" key="2">
    <source>
        <dbReference type="ARBA" id="ARBA00023163"/>
    </source>
</evidence>
<dbReference type="Pfam" id="PF02954">
    <property type="entry name" value="HTH_8"/>
    <property type="match status" value="1"/>
</dbReference>